<protein>
    <submittedName>
        <fullName evidence="1">WG repeat-containing protein</fullName>
    </submittedName>
</protein>
<sequence>MNKILIMILMIVSISYGQDIKNLEYVSPFHDGLAAIKKGNHWAFINTKGEMKVPFRKDLVATKHEDGTYPVFNDNRCPIKVKKNGIYYYGYINKVGRIIIPPKYLNASDYFKGKAIVLLLHKDKTNKKNLMGKDIISYSYANVIIDLDGNTQQHLTGYTKTSLLPQYFKNPPEINSKFLNNYLCLVKENNKITIKKIED</sequence>
<gene>
    <name evidence="1" type="ORF">ACFQ1U_05275</name>
</gene>
<reference evidence="2" key="1">
    <citation type="journal article" date="2019" name="Int. J. Syst. Evol. Microbiol.">
        <title>The Global Catalogue of Microorganisms (GCM) 10K type strain sequencing project: providing services to taxonomists for standard genome sequencing and annotation.</title>
        <authorList>
            <consortium name="The Broad Institute Genomics Platform"/>
            <consortium name="The Broad Institute Genome Sequencing Center for Infectious Disease"/>
            <person name="Wu L."/>
            <person name="Ma J."/>
        </authorList>
    </citation>
    <scope>NUCLEOTIDE SEQUENCE [LARGE SCALE GENOMIC DNA]</scope>
    <source>
        <strain evidence="2">CCUG 60527</strain>
    </source>
</reference>
<proteinExistence type="predicted"/>
<dbReference type="Proteomes" id="UP001597062">
    <property type="component" value="Unassembled WGS sequence"/>
</dbReference>
<dbReference type="EMBL" id="JBHTJR010000028">
    <property type="protein sequence ID" value="MFD0992607.1"/>
    <property type="molecule type" value="Genomic_DNA"/>
</dbReference>
<organism evidence="1 2">
    <name type="scientific">Tenacibaculum geojense</name>
    <dbReference type="NCBI Taxonomy" id="915352"/>
    <lineage>
        <taxon>Bacteria</taxon>
        <taxon>Pseudomonadati</taxon>
        <taxon>Bacteroidota</taxon>
        <taxon>Flavobacteriia</taxon>
        <taxon>Flavobacteriales</taxon>
        <taxon>Flavobacteriaceae</taxon>
        <taxon>Tenacibaculum</taxon>
    </lineage>
</organism>
<name>A0ABW3JQA7_9FLAO</name>
<accession>A0ABW3JQA7</accession>
<dbReference type="RefSeq" id="WP_386106066.1">
    <property type="nucleotide sequence ID" value="NZ_JBHTJR010000028.1"/>
</dbReference>
<evidence type="ECO:0000313" key="1">
    <source>
        <dbReference type="EMBL" id="MFD0992607.1"/>
    </source>
</evidence>
<evidence type="ECO:0000313" key="2">
    <source>
        <dbReference type="Proteomes" id="UP001597062"/>
    </source>
</evidence>
<dbReference type="Pfam" id="PF14903">
    <property type="entry name" value="WG_beta_rep"/>
    <property type="match status" value="2"/>
</dbReference>
<comment type="caution">
    <text evidence="1">The sequence shown here is derived from an EMBL/GenBank/DDBJ whole genome shotgun (WGS) entry which is preliminary data.</text>
</comment>
<keyword evidence="2" id="KW-1185">Reference proteome</keyword>
<dbReference type="InterPro" id="IPR032774">
    <property type="entry name" value="WG_beta_rep"/>
</dbReference>